<name>A0A9D4MWK0_DREPO</name>
<gene>
    <name evidence="3" type="ORF">DPMN_007834</name>
</gene>
<proteinExistence type="inferred from homology"/>
<feature type="domain" description="Opioid growth factor receptor (OGFr) conserved" evidence="2">
    <location>
        <begin position="15"/>
        <end position="198"/>
    </location>
</feature>
<evidence type="ECO:0000313" key="4">
    <source>
        <dbReference type="Proteomes" id="UP000828390"/>
    </source>
</evidence>
<dbReference type="Pfam" id="PF04664">
    <property type="entry name" value="OGFr_N"/>
    <property type="match status" value="2"/>
</dbReference>
<protein>
    <recommendedName>
        <fullName evidence="2">Opioid growth factor receptor (OGFr) conserved domain-containing protein</fullName>
    </recommendedName>
</protein>
<reference evidence="3" key="2">
    <citation type="submission" date="2020-11" db="EMBL/GenBank/DDBJ databases">
        <authorList>
            <person name="McCartney M.A."/>
            <person name="Auch B."/>
            <person name="Kono T."/>
            <person name="Mallez S."/>
            <person name="Becker A."/>
            <person name="Gohl D.M."/>
            <person name="Silverstein K.A.T."/>
            <person name="Koren S."/>
            <person name="Bechman K.B."/>
            <person name="Herman A."/>
            <person name="Abrahante J.E."/>
            <person name="Garbe J."/>
        </authorList>
    </citation>
    <scope>NUCLEOTIDE SEQUENCE</scope>
    <source>
        <strain evidence="3">Duluth1</strain>
        <tissue evidence="3">Whole animal</tissue>
    </source>
</reference>
<evidence type="ECO:0000256" key="1">
    <source>
        <dbReference type="ARBA" id="ARBA00010365"/>
    </source>
</evidence>
<keyword evidence="4" id="KW-1185">Reference proteome</keyword>
<dbReference type="AlphaFoldDB" id="A0A9D4MWK0"/>
<reference evidence="3" key="1">
    <citation type="journal article" date="2019" name="bioRxiv">
        <title>The Genome of the Zebra Mussel, Dreissena polymorpha: A Resource for Invasive Species Research.</title>
        <authorList>
            <person name="McCartney M.A."/>
            <person name="Auch B."/>
            <person name="Kono T."/>
            <person name="Mallez S."/>
            <person name="Zhang Y."/>
            <person name="Obille A."/>
            <person name="Becker A."/>
            <person name="Abrahante J.E."/>
            <person name="Garbe J."/>
            <person name="Badalamenti J.P."/>
            <person name="Herman A."/>
            <person name="Mangelson H."/>
            <person name="Liachko I."/>
            <person name="Sullivan S."/>
            <person name="Sone E.D."/>
            <person name="Koren S."/>
            <person name="Silverstein K.A.T."/>
            <person name="Beckman K.B."/>
            <person name="Gohl D.M."/>
        </authorList>
    </citation>
    <scope>NUCLEOTIDE SEQUENCE</scope>
    <source>
        <strain evidence="3">Duluth1</strain>
        <tissue evidence="3">Whole animal</tissue>
    </source>
</reference>
<comment type="caution">
    <text evidence="3">The sequence shown here is derived from an EMBL/GenBank/DDBJ whole genome shotgun (WGS) entry which is preliminary data.</text>
</comment>
<accession>A0A9D4MWK0</accession>
<comment type="similarity">
    <text evidence="1">Belongs to the opioid growth factor receptor family.</text>
</comment>
<feature type="domain" description="Opioid growth factor receptor (OGFr) conserved" evidence="2">
    <location>
        <begin position="221"/>
        <end position="405"/>
    </location>
</feature>
<dbReference type="PANTHER" id="PTHR14015:SF2">
    <property type="entry name" value="OPIOID GROWTH FACTOR RECEPTOR (OGFR) CONSERVED DOMAIN-CONTAINING PROTEIN"/>
    <property type="match status" value="1"/>
</dbReference>
<evidence type="ECO:0000259" key="2">
    <source>
        <dbReference type="Pfam" id="PF04664"/>
    </source>
</evidence>
<dbReference type="GO" id="GO:0140625">
    <property type="term" value="F:opioid growth factor receptor activity"/>
    <property type="evidence" value="ECO:0007669"/>
    <property type="project" value="InterPro"/>
</dbReference>
<dbReference type="GO" id="GO:0016020">
    <property type="term" value="C:membrane"/>
    <property type="evidence" value="ECO:0007669"/>
    <property type="project" value="InterPro"/>
</dbReference>
<dbReference type="InterPro" id="IPR006757">
    <property type="entry name" value="OGF_rcpt"/>
</dbReference>
<dbReference type="InterPro" id="IPR039574">
    <property type="entry name" value="OGFr"/>
</dbReference>
<dbReference type="PANTHER" id="PTHR14015">
    <property type="entry name" value="OPIOID GROWTH FACTOR RECEPTOR OGFR ZETA-TYPE OPIOID RECEPTOR"/>
    <property type="match status" value="1"/>
</dbReference>
<dbReference type="OrthoDB" id="9030204at2759"/>
<sequence>MRRLMMGQLFSDENEPEDANLKFYRNIKKSRPWPGTKINKMLRWKGDYDQLEADHEYIQWLFPLPERSNSNSSSQPLYEEEAKAIREDAELKKRVAGAYDMMLDFYGFQLVDSGDGTLARRHNYRERLEHLNRSKHNYRRITRIIRSLGELGFDHYQAKFVLRLMEEAIVWKTIPKCARGPMMHWVNSIKDDSARAEVGMRYRELNSGQDYTMPEKQVEVKNANLKFYRNEIHSRPYPGACIEEMLTWKGDYRKLENDHAYIQWLFPIPEASQSNSSAKPLRENEAKAIREDEVMRSRVYRAYDMMVDFYGFKIADEVNGELHRHQFWHERLQNLNRSSHNYRRITRILRSLGDLGFERFQASLVKKLIEEAIVHCTVFNALPGSMDIWIDMIKDQFERADVRKMYTALTSDPHSETLNPNGETPID</sequence>
<dbReference type="Proteomes" id="UP000828390">
    <property type="component" value="Unassembled WGS sequence"/>
</dbReference>
<evidence type="ECO:0000313" key="3">
    <source>
        <dbReference type="EMBL" id="KAH3883866.1"/>
    </source>
</evidence>
<dbReference type="EMBL" id="JAIWYP010000001">
    <property type="protein sequence ID" value="KAH3883866.1"/>
    <property type="molecule type" value="Genomic_DNA"/>
</dbReference>
<organism evidence="3 4">
    <name type="scientific">Dreissena polymorpha</name>
    <name type="common">Zebra mussel</name>
    <name type="synonym">Mytilus polymorpha</name>
    <dbReference type="NCBI Taxonomy" id="45954"/>
    <lineage>
        <taxon>Eukaryota</taxon>
        <taxon>Metazoa</taxon>
        <taxon>Spiralia</taxon>
        <taxon>Lophotrochozoa</taxon>
        <taxon>Mollusca</taxon>
        <taxon>Bivalvia</taxon>
        <taxon>Autobranchia</taxon>
        <taxon>Heteroconchia</taxon>
        <taxon>Euheterodonta</taxon>
        <taxon>Imparidentia</taxon>
        <taxon>Neoheterodontei</taxon>
        <taxon>Myida</taxon>
        <taxon>Dreissenoidea</taxon>
        <taxon>Dreissenidae</taxon>
        <taxon>Dreissena</taxon>
    </lineage>
</organism>